<evidence type="ECO:0000313" key="20">
    <source>
        <dbReference type="Proteomes" id="UP000430508"/>
    </source>
</evidence>
<dbReference type="SUPFAM" id="SSF47807">
    <property type="entry name" value="5' to 3' exonuclease, C-terminal subdomain"/>
    <property type="match status" value="1"/>
</dbReference>
<keyword evidence="7" id="KW-0540">Nuclease</keyword>
<dbReference type="GO" id="GO:0008409">
    <property type="term" value="F:5'-3' exonuclease activity"/>
    <property type="evidence" value="ECO:0007669"/>
    <property type="project" value="UniProtKB-UniRule"/>
</dbReference>
<dbReference type="GO" id="GO:0006261">
    <property type="term" value="P:DNA-templated DNA replication"/>
    <property type="evidence" value="ECO:0007669"/>
    <property type="project" value="UniProtKB-UniRule"/>
</dbReference>
<dbReference type="InterPro" id="IPR054690">
    <property type="entry name" value="DNA_polI_exonuclease"/>
</dbReference>
<dbReference type="AlphaFoldDB" id="A0A857DJX1"/>
<dbReference type="FunFam" id="1.10.150.20:FF:000002">
    <property type="entry name" value="DNA polymerase I"/>
    <property type="match status" value="1"/>
</dbReference>
<comment type="catalytic activity">
    <reaction evidence="14 16">
        <text>DNA(n) + a 2'-deoxyribonucleoside 5'-triphosphate = DNA(n+1) + diphosphate</text>
        <dbReference type="Rhea" id="RHEA:22508"/>
        <dbReference type="Rhea" id="RHEA-COMP:17339"/>
        <dbReference type="Rhea" id="RHEA-COMP:17340"/>
        <dbReference type="ChEBI" id="CHEBI:33019"/>
        <dbReference type="ChEBI" id="CHEBI:61560"/>
        <dbReference type="ChEBI" id="CHEBI:173112"/>
        <dbReference type="EC" id="2.7.7.7"/>
    </reaction>
</comment>
<evidence type="ECO:0000259" key="18">
    <source>
        <dbReference type="SMART" id="SM00482"/>
    </source>
</evidence>
<evidence type="ECO:0000256" key="15">
    <source>
        <dbReference type="NCBIfam" id="TIGR00593"/>
    </source>
</evidence>
<evidence type="ECO:0000256" key="9">
    <source>
        <dbReference type="ARBA" id="ARBA00022801"/>
    </source>
</evidence>
<proteinExistence type="inferred from homology"/>
<dbReference type="FunFam" id="1.10.150.20:FF:000003">
    <property type="entry name" value="DNA polymerase I"/>
    <property type="match status" value="1"/>
</dbReference>
<feature type="domain" description="DNA-directed DNA polymerase family A palm" evidence="18">
    <location>
        <begin position="655"/>
        <end position="860"/>
    </location>
</feature>
<dbReference type="Pfam" id="PF02739">
    <property type="entry name" value="5_3_exonuc_N"/>
    <property type="match status" value="1"/>
</dbReference>
<dbReference type="CDD" id="cd08637">
    <property type="entry name" value="DNA_pol_A_pol_I_C"/>
    <property type="match status" value="1"/>
</dbReference>
<dbReference type="Gene3D" id="3.30.420.10">
    <property type="entry name" value="Ribonuclease H-like superfamily/Ribonuclease H"/>
    <property type="match status" value="1"/>
</dbReference>
<evidence type="ECO:0000256" key="3">
    <source>
        <dbReference type="ARBA" id="ARBA00020311"/>
    </source>
</evidence>
<comment type="subunit">
    <text evidence="16">Single-chain monomer with multiple functions.</text>
</comment>
<evidence type="ECO:0000256" key="13">
    <source>
        <dbReference type="ARBA" id="ARBA00023204"/>
    </source>
</evidence>
<dbReference type="PRINTS" id="PR00868">
    <property type="entry name" value="DNAPOLI"/>
</dbReference>
<dbReference type="EC" id="2.7.7.7" evidence="2 15"/>
<evidence type="ECO:0000313" key="19">
    <source>
        <dbReference type="EMBL" id="QHA00792.1"/>
    </source>
</evidence>
<keyword evidence="10 16" id="KW-0269">Exonuclease</keyword>
<dbReference type="GO" id="GO:0006302">
    <property type="term" value="P:double-strand break repair"/>
    <property type="evidence" value="ECO:0007669"/>
    <property type="project" value="TreeGrafter"/>
</dbReference>
<dbReference type="SUPFAM" id="SSF88723">
    <property type="entry name" value="PIN domain-like"/>
    <property type="match status" value="1"/>
</dbReference>
<feature type="domain" description="5'-3' exonuclease" evidence="17">
    <location>
        <begin position="20"/>
        <end position="280"/>
    </location>
</feature>
<keyword evidence="12 16" id="KW-0238">DNA-binding</keyword>
<keyword evidence="5 16" id="KW-0548">Nucleotidyltransferase</keyword>
<dbReference type="FunFam" id="1.20.1060.10:FF:000001">
    <property type="entry name" value="DNA polymerase I"/>
    <property type="match status" value="1"/>
</dbReference>
<dbReference type="PANTHER" id="PTHR10133">
    <property type="entry name" value="DNA POLYMERASE I"/>
    <property type="match status" value="1"/>
</dbReference>
<dbReference type="InterPro" id="IPR036279">
    <property type="entry name" value="5-3_exonuclease_C_sf"/>
</dbReference>
<keyword evidence="9 16" id="KW-0378">Hydrolase</keyword>
<protein>
    <recommendedName>
        <fullName evidence="3 15">DNA polymerase I</fullName>
        <ecNumber evidence="2 15">2.7.7.7</ecNumber>
    </recommendedName>
</protein>
<gene>
    <name evidence="16 19" type="primary">polA</name>
    <name evidence="19" type="ORF">GQ588_09175</name>
</gene>
<dbReference type="PANTHER" id="PTHR10133:SF27">
    <property type="entry name" value="DNA POLYMERASE NU"/>
    <property type="match status" value="1"/>
</dbReference>
<dbReference type="InterPro" id="IPR020045">
    <property type="entry name" value="DNA_polI_H3TH"/>
</dbReference>
<sequence length="905" mass="102107">MTNDSEGDSEETVLERSITMPRMLILDGNSLINRAFYALPPLTSNEGLPTNAVHGFLTMLFRLQKEQKPDYWVVAFDKTKATVRIEQFAGYKAHRKETPETLRPQFNYLKEILRVMAVPILELEGYEADDIIATVNDLAIAQQIEVLIFTGDRDALQLISPHSSVLLTMKGISEVECYNEQRLEERYLLKPAQIIDLKGLMGDVSDNIPGIPGVGEKTALKLLHEYGSVENVLQNKDEVKGNKLKELLNQYADQALLSKKLAAMIHDVPVAFSLDDLRWAEPDKDACKKILHGYSLYKVASLFEQSLAAVTGPEQIIEKGKKQKASGAEIIDTIQQEKNMDGEGWLELLNTWLEQKPVLALSYRFEGRNIHQGLWTEMGICDEHYTYSLNRYAAAPSVLRLWEEILADDGVRKVVADSKGVYSLLLNENKTFAGVDLDLSLAAYLLNPNRSNYSASELLGDYVTDLFSNTPAREAALLRKLAASYMEKLAEDDLEKLLHEVEEPLSLILARMEKTGIALDKAKLQEYGQELEVKIGRLESEIYNLAGENFNINSPQQLGRILFESLGLPPLKKTKTGYSTDAETLEELRTEHAVVEKLLEYRQLVKLNSTYVKGLLAQCCDGKIHTTFQQTVTATGRLSSTEPNLQNIPIRLEEGRRLRKVFQATQEDWLLLSADYSQIELRILAHYSKDPILCESFLVGEDVHRRTAAEVFGVALNEVNSDMRRKAKAVNFGLMYGLTDFGLARDLTISRKEAKYYISQYFERYNGVHRYLEEAVTEAKEKGEVRTLLNRLRKIPELSHPNRMTRQFGERIAKNTPIQGTAADIMKIAMIKVAEAIEGLQAEILLQVHDELVVQVEPSALPKVAAIVKKEMEQAFPISVPLLVDCKVGSNWYDMVPYQVDALLF</sequence>
<name>A0A857DJX1_9FIRM</name>
<dbReference type="InterPro" id="IPR029060">
    <property type="entry name" value="PIN-like_dom_sf"/>
</dbReference>
<keyword evidence="6 16" id="KW-0235">DNA replication</keyword>
<dbReference type="GO" id="GO:0003677">
    <property type="term" value="F:DNA binding"/>
    <property type="evidence" value="ECO:0007669"/>
    <property type="project" value="UniProtKB-UniRule"/>
</dbReference>
<dbReference type="GO" id="GO:0003887">
    <property type="term" value="F:DNA-directed DNA polymerase activity"/>
    <property type="evidence" value="ECO:0007669"/>
    <property type="project" value="UniProtKB-UniRule"/>
</dbReference>
<dbReference type="Gene3D" id="1.10.150.20">
    <property type="entry name" value="5' to 3' exonuclease, C-terminal subdomain"/>
    <property type="match status" value="2"/>
</dbReference>
<evidence type="ECO:0000256" key="8">
    <source>
        <dbReference type="ARBA" id="ARBA00022763"/>
    </source>
</evidence>
<dbReference type="InterPro" id="IPR002421">
    <property type="entry name" value="5-3_exonuclease"/>
</dbReference>
<dbReference type="InterPro" id="IPR008918">
    <property type="entry name" value="HhH2"/>
</dbReference>
<evidence type="ECO:0000259" key="17">
    <source>
        <dbReference type="SMART" id="SM00475"/>
    </source>
</evidence>
<dbReference type="InterPro" id="IPR018320">
    <property type="entry name" value="DNA_polymerase_1"/>
</dbReference>
<reference evidence="19 20" key="1">
    <citation type="submission" date="2019-12" db="EMBL/GenBank/DDBJ databases">
        <title>Sequence classification of anaerobic respiratory reductive dehalogenases: First we see many, then we see few.</title>
        <authorList>
            <person name="Molenda O."/>
            <person name="Puentes Jacome L.A."/>
            <person name="Cao X."/>
            <person name="Nesbo C.L."/>
            <person name="Tang S."/>
            <person name="Morson N."/>
            <person name="Patron J."/>
            <person name="Lomheim L."/>
            <person name="Wishart D.S."/>
            <person name="Edwards E.A."/>
        </authorList>
    </citation>
    <scope>NUCLEOTIDE SEQUENCE [LARGE SCALE GENOMIC DNA]</scope>
    <source>
        <strain evidence="19 20">12DCA</strain>
    </source>
</reference>
<dbReference type="Pfam" id="PF00476">
    <property type="entry name" value="DNA_pol_A"/>
    <property type="match status" value="1"/>
</dbReference>
<evidence type="ECO:0000256" key="14">
    <source>
        <dbReference type="ARBA" id="ARBA00049244"/>
    </source>
</evidence>
<keyword evidence="8 16" id="KW-0227">DNA damage</keyword>
<dbReference type="Gene3D" id="3.40.50.1010">
    <property type="entry name" value="5'-nuclease"/>
    <property type="match status" value="1"/>
</dbReference>
<comment type="function">
    <text evidence="16">In addition to polymerase activity, this DNA polymerase exhibits 5'-3' exonuclease activity.</text>
</comment>
<dbReference type="CDD" id="cd06140">
    <property type="entry name" value="DNA_polA_I_Bacillus_like_exo"/>
    <property type="match status" value="1"/>
</dbReference>
<organism evidence="19 20">
    <name type="scientific">Dehalobacter restrictus</name>
    <dbReference type="NCBI Taxonomy" id="55583"/>
    <lineage>
        <taxon>Bacteria</taxon>
        <taxon>Bacillati</taxon>
        <taxon>Bacillota</taxon>
        <taxon>Clostridia</taxon>
        <taxon>Eubacteriales</taxon>
        <taxon>Desulfitobacteriaceae</taxon>
        <taxon>Dehalobacter</taxon>
    </lineage>
</organism>
<dbReference type="SUPFAM" id="SSF53098">
    <property type="entry name" value="Ribonuclease H-like"/>
    <property type="match status" value="1"/>
</dbReference>
<dbReference type="InterPro" id="IPR020046">
    <property type="entry name" value="5-3_exonucl_a-hlix_arch_N"/>
</dbReference>
<evidence type="ECO:0000256" key="10">
    <source>
        <dbReference type="ARBA" id="ARBA00022839"/>
    </source>
</evidence>
<keyword evidence="4 16" id="KW-0808">Transferase</keyword>
<dbReference type="SUPFAM" id="SSF56672">
    <property type="entry name" value="DNA/RNA polymerases"/>
    <property type="match status" value="1"/>
</dbReference>
<dbReference type="Proteomes" id="UP000430508">
    <property type="component" value="Chromosome"/>
</dbReference>
<keyword evidence="11 16" id="KW-0239">DNA-directed DNA polymerase</keyword>
<dbReference type="InterPro" id="IPR001098">
    <property type="entry name" value="DNA-dir_DNA_pol_A_palm_dom"/>
</dbReference>
<evidence type="ECO:0000256" key="11">
    <source>
        <dbReference type="ARBA" id="ARBA00022932"/>
    </source>
</evidence>
<evidence type="ECO:0000256" key="1">
    <source>
        <dbReference type="ARBA" id="ARBA00007705"/>
    </source>
</evidence>
<dbReference type="CDD" id="cd09859">
    <property type="entry name" value="PIN_53EXO"/>
    <property type="match status" value="1"/>
</dbReference>
<dbReference type="SMART" id="SM00279">
    <property type="entry name" value="HhH2"/>
    <property type="match status" value="1"/>
</dbReference>
<dbReference type="InterPro" id="IPR036397">
    <property type="entry name" value="RNaseH_sf"/>
</dbReference>
<evidence type="ECO:0000256" key="2">
    <source>
        <dbReference type="ARBA" id="ARBA00012417"/>
    </source>
</evidence>
<accession>A0A857DJX1</accession>
<dbReference type="Pfam" id="PF01367">
    <property type="entry name" value="5_3_exonuc"/>
    <property type="match status" value="1"/>
</dbReference>
<evidence type="ECO:0000256" key="4">
    <source>
        <dbReference type="ARBA" id="ARBA00022679"/>
    </source>
</evidence>
<dbReference type="FunFam" id="3.40.50.1010:FF:000001">
    <property type="entry name" value="DNA polymerase I"/>
    <property type="match status" value="1"/>
</dbReference>
<dbReference type="InterPro" id="IPR002298">
    <property type="entry name" value="DNA_polymerase_A"/>
</dbReference>
<evidence type="ECO:0000256" key="6">
    <source>
        <dbReference type="ARBA" id="ARBA00022705"/>
    </source>
</evidence>
<keyword evidence="13 16" id="KW-0234">DNA repair</keyword>
<dbReference type="InterPro" id="IPR043502">
    <property type="entry name" value="DNA/RNA_pol_sf"/>
</dbReference>
<dbReference type="InterPro" id="IPR012337">
    <property type="entry name" value="RNaseH-like_sf"/>
</dbReference>
<comment type="similarity">
    <text evidence="1 16">Belongs to the DNA polymerase type-A family.</text>
</comment>
<dbReference type="EMBL" id="CP046996">
    <property type="protein sequence ID" value="QHA00792.1"/>
    <property type="molecule type" value="Genomic_DNA"/>
</dbReference>
<dbReference type="Gene3D" id="3.30.70.370">
    <property type="match status" value="1"/>
</dbReference>
<dbReference type="Pfam" id="PF22619">
    <property type="entry name" value="DNA_polI_exo1"/>
    <property type="match status" value="1"/>
</dbReference>
<evidence type="ECO:0000256" key="7">
    <source>
        <dbReference type="ARBA" id="ARBA00022722"/>
    </source>
</evidence>
<dbReference type="Gene3D" id="1.20.1060.10">
    <property type="entry name" value="Taq DNA Polymerase, Chain T, domain 4"/>
    <property type="match status" value="1"/>
</dbReference>
<dbReference type="NCBIfam" id="NF004397">
    <property type="entry name" value="PRK05755.1"/>
    <property type="match status" value="1"/>
</dbReference>
<dbReference type="SMART" id="SM00482">
    <property type="entry name" value="POLAc"/>
    <property type="match status" value="1"/>
</dbReference>
<evidence type="ECO:0000256" key="16">
    <source>
        <dbReference type="RuleBase" id="RU004460"/>
    </source>
</evidence>
<dbReference type="NCBIfam" id="TIGR00593">
    <property type="entry name" value="pola"/>
    <property type="match status" value="1"/>
</dbReference>
<evidence type="ECO:0000256" key="5">
    <source>
        <dbReference type="ARBA" id="ARBA00022695"/>
    </source>
</evidence>
<dbReference type="CDD" id="cd09898">
    <property type="entry name" value="H3TH_53EXO"/>
    <property type="match status" value="1"/>
</dbReference>
<dbReference type="SMART" id="SM00475">
    <property type="entry name" value="53EXOc"/>
    <property type="match status" value="1"/>
</dbReference>
<evidence type="ECO:0000256" key="12">
    <source>
        <dbReference type="ARBA" id="ARBA00023125"/>
    </source>
</evidence>